<organism evidence="1 2">
    <name type="scientific">Methylobacterium terrae</name>
    <dbReference type="NCBI Taxonomy" id="2202827"/>
    <lineage>
        <taxon>Bacteria</taxon>
        <taxon>Pseudomonadati</taxon>
        <taxon>Pseudomonadota</taxon>
        <taxon>Alphaproteobacteria</taxon>
        <taxon>Hyphomicrobiales</taxon>
        <taxon>Methylobacteriaceae</taxon>
        <taxon>Methylobacterium</taxon>
    </lineage>
</organism>
<reference evidence="1 2" key="1">
    <citation type="submission" date="2018-05" db="EMBL/GenBank/DDBJ databases">
        <title>Complete Genome Sequence of Methylobacterium sp. 17Sr1-28.</title>
        <authorList>
            <person name="Srinivasan S."/>
        </authorList>
    </citation>
    <scope>NUCLEOTIDE SEQUENCE [LARGE SCALE GENOMIC DNA]</scope>
    <source>
        <strain evidence="1 2">17Sr1-28</strain>
    </source>
</reference>
<protein>
    <recommendedName>
        <fullName evidence="3">Tyr recombinase domain-containing protein</fullName>
    </recommendedName>
</protein>
<accession>A0A2U8WFX6</accession>
<keyword evidence="2" id="KW-1185">Reference proteome</keyword>
<proteinExistence type="predicted"/>
<evidence type="ECO:0000313" key="2">
    <source>
        <dbReference type="Proteomes" id="UP000245444"/>
    </source>
</evidence>
<dbReference type="Proteomes" id="UP000245444">
    <property type="component" value="Chromosome"/>
</dbReference>
<evidence type="ECO:0000313" key="1">
    <source>
        <dbReference type="EMBL" id="AWN45077.1"/>
    </source>
</evidence>
<dbReference type="RefSeq" id="WP_109957449.1">
    <property type="nucleotide sequence ID" value="NZ_CP029553.1"/>
</dbReference>
<dbReference type="KEGG" id="mtea:DK419_00970"/>
<dbReference type="OrthoDB" id="7800649at2"/>
<evidence type="ECO:0008006" key="3">
    <source>
        <dbReference type="Google" id="ProtNLM"/>
    </source>
</evidence>
<dbReference type="AlphaFoldDB" id="A0A2U8WFX6"/>
<sequence>MTHGPADRRVGPLIINEATGKPYAEWVFTPREWCRIAKAVGIPAEIRNVDARAGAIPGGDEAGADLESLKTVATHATTSTAARYARDGLGKSRAVANLRLKHRARRNEA</sequence>
<gene>
    <name evidence="1" type="ORF">DK419_00970</name>
</gene>
<name>A0A2U8WFX6_9HYPH</name>
<dbReference type="EMBL" id="CP029553">
    <property type="protein sequence ID" value="AWN45077.1"/>
    <property type="molecule type" value="Genomic_DNA"/>
</dbReference>